<comment type="caution">
    <text evidence="1">The sequence shown here is derived from an EMBL/GenBank/DDBJ whole genome shotgun (WGS) entry which is preliminary data.</text>
</comment>
<dbReference type="AlphaFoldDB" id="A0A834HMP0"/>
<keyword evidence="2" id="KW-1185">Reference proteome</keyword>
<dbReference type="Proteomes" id="UP000625711">
    <property type="component" value="Unassembled WGS sequence"/>
</dbReference>
<name>A0A834HMP0_RHYFE</name>
<dbReference type="PANTHER" id="PTHR14553">
    <property type="entry name" value="UNCHARACTERIZED PROTEIN C1ORF50"/>
    <property type="match status" value="1"/>
</dbReference>
<sequence length="211" mass="24295">MKRSFDKIETINEVQDCNLKRPREEENEITAVELMDCSDKSNTSAQISQYGATLVERESNPAGYSLLNAGHVGKKDYTVLTELQTCIENAADFTEANVKNQIDMIGQQMKYLQNSLQSVIGKFKQNNELHKAACNFVKKPGNTYHLYERSTGQRYFSMLSPLDWNDNPPHKFLGSWYLEADQSWTPAEQMHLRYPGINYLKEMYTGRFSIQ</sequence>
<accession>A0A834HMP0</accession>
<dbReference type="OrthoDB" id="9995764at2759"/>
<gene>
    <name evidence="1" type="ORF">GWI33_000306</name>
</gene>
<evidence type="ECO:0000313" key="2">
    <source>
        <dbReference type="Proteomes" id="UP000625711"/>
    </source>
</evidence>
<dbReference type="Pfam" id="PF10504">
    <property type="entry name" value="DUF2452"/>
    <property type="match status" value="1"/>
</dbReference>
<reference evidence="1" key="1">
    <citation type="submission" date="2020-08" db="EMBL/GenBank/DDBJ databases">
        <title>Genome sequencing and assembly of the red palm weevil Rhynchophorus ferrugineus.</title>
        <authorList>
            <person name="Dias G.B."/>
            <person name="Bergman C.M."/>
            <person name="Manee M."/>
        </authorList>
    </citation>
    <scope>NUCLEOTIDE SEQUENCE</scope>
    <source>
        <strain evidence="1">AA-2017</strain>
        <tissue evidence="1">Whole larva</tissue>
    </source>
</reference>
<dbReference type="EMBL" id="JAACXV010017531">
    <property type="protein sequence ID" value="KAF7264338.1"/>
    <property type="molecule type" value="Genomic_DNA"/>
</dbReference>
<protein>
    <recommendedName>
        <fullName evidence="3">DUF2452 domain-containing protein</fullName>
    </recommendedName>
</protein>
<proteinExistence type="predicted"/>
<dbReference type="InterPro" id="IPR019534">
    <property type="entry name" value="DUF2452"/>
</dbReference>
<evidence type="ECO:0000313" key="1">
    <source>
        <dbReference type="EMBL" id="KAF7264338.1"/>
    </source>
</evidence>
<organism evidence="1 2">
    <name type="scientific">Rhynchophorus ferrugineus</name>
    <name type="common">Red palm weevil</name>
    <name type="synonym">Curculio ferrugineus</name>
    <dbReference type="NCBI Taxonomy" id="354439"/>
    <lineage>
        <taxon>Eukaryota</taxon>
        <taxon>Metazoa</taxon>
        <taxon>Ecdysozoa</taxon>
        <taxon>Arthropoda</taxon>
        <taxon>Hexapoda</taxon>
        <taxon>Insecta</taxon>
        <taxon>Pterygota</taxon>
        <taxon>Neoptera</taxon>
        <taxon>Endopterygota</taxon>
        <taxon>Coleoptera</taxon>
        <taxon>Polyphaga</taxon>
        <taxon>Cucujiformia</taxon>
        <taxon>Curculionidae</taxon>
        <taxon>Dryophthorinae</taxon>
        <taxon>Rhynchophorus</taxon>
    </lineage>
</organism>
<evidence type="ECO:0008006" key="3">
    <source>
        <dbReference type="Google" id="ProtNLM"/>
    </source>
</evidence>
<dbReference type="PANTHER" id="PTHR14553:SF1">
    <property type="entry name" value="SIMILAR TO CHROMOSOME 1 OPEN READING FRAME 50"/>
    <property type="match status" value="1"/>
</dbReference>